<sequence length="97" mass="10202">MAFRRLAPLVTNYSASVFAEPRSTQPAIEVLDAFCYGTVSHTHPGQDDNNRGGDMATRRALSPERPVQAVGGSGWDAGGVLVSYMAMTGVVDDGDGT</sequence>
<evidence type="ECO:0000313" key="2">
    <source>
        <dbReference type="EMBL" id="KAK4242391.1"/>
    </source>
</evidence>
<organism evidence="2 3">
    <name type="scientific">Achaetomium macrosporum</name>
    <dbReference type="NCBI Taxonomy" id="79813"/>
    <lineage>
        <taxon>Eukaryota</taxon>
        <taxon>Fungi</taxon>
        <taxon>Dikarya</taxon>
        <taxon>Ascomycota</taxon>
        <taxon>Pezizomycotina</taxon>
        <taxon>Sordariomycetes</taxon>
        <taxon>Sordariomycetidae</taxon>
        <taxon>Sordariales</taxon>
        <taxon>Chaetomiaceae</taxon>
        <taxon>Achaetomium</taxon>
    </lineage>
</organism>
<dbReference type="AlphaFoldDB" id="A0AAN7CHX5"/>
<feature type="region of interest" description="Disordered" evidence="1">
    <location>
        <begin position="41"/>
        <end position="72"/>
    </location>
</feature>
<comment type="caution">
    <text evidence="2">The sequence shown here is derived from an EMBL/GenBank/DDBJ whole genome shotgun (WGS) entry which is preliminary data.</text>
</comment>
<proteinExistence type="predicted"/>
<name>A0AAN7CHX5_9PEZI</name>
<evidence type="ECO:0000256" key="1">
    <source>
        <dbReference type="SAM" id="MobiDB-lite"/>
    </source>
</evidence>
<keyword evidence="3" id="KW-1185">Reference proteome</keyword>
<reference evidence="2" key="2">
    <citation type="submission" date="2023-05" db="EMBL/GenBank/DDBJ databases">
        <authorList>
            <consortium name="Lawrence Berkeley National Laboratory"/>
            <person name="Steindorff A."/>
            <person name="Hensen N."/>
            <person name="Bonometti L."/>
            <person name="Westerberg I."/>
            <person name="Brannstrom I.O."/>
            <person name="Guillou S."/>
            <person name="Cros-Aarteil S."/>
            <person name="Calhoun S."/>
            <person name="Haridas S."/>
            <person name="Kuo A."/>
            <person name="Mondo S."/>
            <person name="Pangilinan J."/>
            <person name="Riley R."/>
            <person name="Labutti K."/>
            <person name="Andreopoulos B."/>
            <person name="Lipzen A."/>
            <person name="Chen C."/>
            <person name="Yanf M."/>
            <person name="Daum C."/>
            <person name="Ng V."/>
            <person name="Clum A."/>
            <person name="Ohm R."/>
            <person name="Martin F."/>
            <person name="Silar P."/>
            <person name="Natvig D."/>
            <person name="Lalanne C."/>
            <person name="Gautier V."/>
            <person name="Ament-Velasquez S.L."/>
            <person name="Kruys A."/>
            <person name="Hutchinson M.I."/>
            <person name="Powell A.J."/>
            <person name="Barry K."/>
            <person name="Miller A.N."/>
            <person name="Grigoriev I.V."/>
            <person name="Debuchy R."/>
            <person name="Gladieux P."/>
            <person name="Thoren M.H."/>
            <person name="Johannesson H."/>
        </authorList>
    </citation>
    <scope>NUCLEOTIDE SEQUENCE</scope>
    <source>
        <strain evidence="2">CBS 532.94</strain>
    </source>
</reference>
<accession>A0AAN7CHX5</accession>
<gene>
    <name evidence="2" type="ORF">C8A03DRAFT_29321</name>
</gene>
<evidence type="ECO:0000313" key="3">
    <source>
        <dbReference type="Proteomes" id="UP001303760"/>
    </source>
</evidence>
<dbReference type="Proteomes" id="UP001303760">
    <property type="component" value="Unassembled WGS sequence"/>
</dbReference>
<dbReference type="EMBL" id="MU860008">
    <property type="protein sequence ID" value="KAK4242391.1"/>
    <property type="molecule type" value="Genomic_DNA"/>
</dbReference>
<protein>
    <submittedName>
        <fullName evidence="2">Uncharacterized protein</fullName>
    </submittedName>
</protein>
<reference evidence="2" key="1">
    <citation type="journal article" date="2023" name="Mol. Phylogenet. Evol.">
        <title>Genome-scale phylogeny and comparative genomics of the fungal order Sordariales.</title>
        <authorList>
            <person name="Hensen N."/>
            <person name="Bonometti L."/>
            <person name="Westerberg I."/>
            <person name="Brannstrom I.O."/>
            <person name="Guillou S."/>
            <person name="Cros-Aarteil S."/>
            <person name="Calhoun S."/>
            <person name="Haridas S."/>
            <person name="Kuo A."/>
            <person name="Mondo S."/>
            <person name="Pangilinan J."/>
            <person name="Riley R."/>
            <person name="LaButti K."/>
            <person name="Andreopoulos B."/>
            <person name="Lipzen A."/>
            <person name="Chen C."/>
            <person name="Yan M."/>
            <person name="Daum C."/>
            <person name="Ng V."/>
            <person name="Clum A."/>
            <person name="Steindorff A."/>
            <person name="Ohm R.A."/>
            <person name="Martin F."/>
            <person name="Silar P."/>
            <person name="Natvig D.O."/>
            <person name="Lalanne C."/>
            <person name="Gautier V."/>
            <person name="Ament-Velasquez S.L."/>
            <person name="Kruys A."/>
            <person name="Hutchinson M.I."/>
            <person name="Powell A.J."/>
            <person name="Barry K."/>
            <person name="Miller A.N."/>
            <person name="Grigoriev I.V."/>
            <person name="Debuchy R."/>
            <person name="Gladieux P."/>
            <person name="Hiltunen Thoren M."/>
            <person name="Johannesson H."/>
        </authorList>
    </citation>
    <scope>NUCLEOTIDE SEQUENCE</scope>
    <source>
        <strain evidence="2">CBS 532.94</strain>
    </source>
</reference>